<gene>
    <name evidence="3" type="ORF">COV62_00780</name>
</gene>
<sequence length="97" mass="11616">MAIKKKLKMKIQNLSLNKKKIIFWVTVLAVAIFLFFWWGKNIQERIEQFNASQFLEELNFPQIKEEKETFNAIGDKKGQLEEQIQELEQVLEKETKK</sequence>
<feature type="coiled-coil region" evidence="1">
    <location>
        <begin position="70"/>
        <end position="97"/>
    </location>
</feature>
<accession>A0A2H0N3N2</accession>
<evidence type="ECO:0000313" key="3">
    <source>
        <dbReference type="EMBL" id="PIR02715.1"/>
    </source>
</evidence>
<name>A0A2H0N3N2_9BACT</name>
<dbReference type="AlphaFoldDB" id="A0A2H0N3N2"/>
<keyword evidence="1" id="KW-0175">Coiled coil</keyword>
<feature type="transmembrane region" description="Helical" evidence="2">
    <location>
        <begin position="21"/>
        <end position="39"/>
    </location>
</feature>
<proteinExistence type="predicted"/>
<keyword evidence="2" id="KW-0472">Membrane</keyword>
<protein>
    <submittedName>
        <fullName evidence="3">Uncharacterized protein</fullName>
    </submittedName>
</protein>
<organism evidence="3 4">
    <name type="scientific">Candidatus Nealsonbacteria bacterium CG11_big_fil_rev_8_21_14_0_20_35_11</name>
    <dbReference type="NCBI Taxonomy" id="1974713"/>
    <lineage>
        <taxon>Bacteria</taxon>
        <taxon>Candidatus Nealsoniibacteriota</taxon>
    </lineage>
</organism>
<keyword evidence="2" id="KW-1133">Transmembrane helix</keyword>
<dbReference type="Proteomes" id="UP000231139">
    <property type="component" value="Unassembled WGS sequence"/>
</dbReference>
<evidence type="ECO:0000313" key="4">
    <source>
        <dbReference type="Proteomes" id="UP000231139"/>
    </source>
</evidence>
<keyword evidence="2" id="KW-0812">Transmembrane</keyword>
<dbReference type="EMBL" id="PCWK01000017">
    <property type="protein sequence ID" value="PIR02715.1"/>
    <property type="molecule type" value="Genomic_DNA"/>
</dbReference>
<comment type="caution">
    <text evidence="3">The sequence shown here is derived from an EMBL/GenBank/DDBJ whole genome shotgun (WGS) entry which is preliminary data.</text>
</comment>
<evidence type="ECO:0000256" key="2">
    <source>
        <dbReference type="SAM" id="Phobius"/>
    </source>
</evidence>
<evidence type="ECO:0000256" key="1">
    <source>
        <dbReference type="SAM" id="Coils"/>
    </source>
</evidence>
<reference evidence="3 4" key="1">
    <citation type="submission" date="2017-09" db="EMBL/GenBank/DDBJ databases">
        <title>Depth-based differentiation of microbial function through sediment-hosted aquifers and enrichment of novel symbionts in the deep terrestrial subsurface.</title>
        <authorList>
            <person name="Probst A.J."/>
            <person name="Ladd B."/>
            <person name="Jarett J.K."/>
            <person name="Geller-Mcgrath D.E."/>
            <person name="Sieber C.M."/>
            <person name="Emerson J.B."/>
            <person name="Anantharaman K."/>
            <person name="Thomas B.C."/>
            <person name="Malmstrom R."/>
            <person name="Stieglmeier M."/>
            <person name="Klingl A."/>
            <person name="Woyke T."/>
            <person name="Ryan C.M."/>
            <person name="Banfield J.F."/>
        </authorList>
    </citation>
    <scope>NUCLEOTIDE SEQUENCE [LARGE SCALE GENOMIC DNA]</scope>
    <source>
        <strain evidence="3">CG11_big_fil_rev_8_21_14_0_20_35_11</strain>
    </source>
</reference>